<proteinExistence type="inferred from homology"/>
<protein>
    <recommendedName>
        <fullName evidence="9">Probable malate:quinone oxidoreductase</fullName>
        <ecNumber evidence="9">1.1.5.4</ecNumber>
    </recommendedName>
    <alternativeName>
        <fullName evidence="9">MQO</fullName>
    </alternativeName>
    <alternativeName>
        <fullName evidence="9">Malate dehydrogenase [quinone]</fullName>
    </alternativeName>
</protein>
<evidence type="ECO:0000313" key="11">
    <source>
        <dbReference type="Proteomes" id="UP001227964"/>
    </source>
</evidence>
<reference evidence="10 11" key="1">
    <citation type="submission" date="2023-06" db="EMBL/GenBank/DDBJ databases">
        <title>Marinobacter azerbaijanicus a moderately halophilic, isolated from Urmia Lake in Azerbaijan region of Iran.</title>
        <authorList>
            <person name="Sanchez-Porro C."/>
            <person name="Aghdam E.M."/>
            <person name="Saheb S.M."/>
            <person name="Tarhriz V."/>
            <person name="Kazemi E."/>
            <person name="Ammozegar M.A."/>
            <person name="Ventosa A."/>
            <person name="Hejazi M.S."/>
        </authorList>
    </citation>
    <scope>NUCLEOTIDE SEQUENCE [LARGE SCALE GENOMIC DNA]</scope>
    <source>
        <strain evidence="10 11">TBZ242</strain>
    </source>
</reference>
<evidence type="ECO:0000256" key="5">
    <source>
        <dbReference type="ARBA" id="ARBA00022532"/>
    </source>
</evidence>
<dbReference type="Gene3D" id="3.50.50.60">
    <property type="entry name" value="FAD/NAD(P)-binding domain"/>
    <property type="match status" value="1"/>
</dbReference>
<dbReference type="NCBIfam" id="NF003611">
    <property type="entry name" value="PRK05257.3-2"/>
    <property type="match status" value="1"/>
</dbReference>
<dbReference type="HAMAP" id="MF_00212">
    <property type="entry name" value="MQO"/>
    <property type="match status" value="1"/>
</dbReference>
<comment type="caution">
    <text evidence="10">The sequence shown here is derived from an EMBL/GenBank/DDBJ whole genome shotgun (WGS) entry which is preliminary data.</text>
</comment>
<dbReference type="InterPro" id="IPR006231">
    <property type="entry name" value="MQO"/>
</dbReference>
<dbReference type="SUPFAM" id="SSF51905">
    <property type="entry name" value="FAD/NAD(P)-binding domain"/>
    <property type="match status" value="1"/>
</dbReference>
<comment type="catalytic activity">
    <reaction evidence="1 9">
        <text>(S)-malate + a quinone = a quinol + oxaloacetate</text>
        <dbReference type="Rhea" id="RHEA:46012"/>
        <dbReference type="ChEBI" id="CHEBI:15589"/>
        <dbReference type="ChEBI" id="CHEBI:16452"/>
        <dbReference type="ChEBI" id="CHEBI:24646"/>
        <dbReference type="ChEBI" id="CHEBI:132124"/>
        <dbReference type="EC" id="1.1.5.4"/>
    </reaction>
</comment>
<dbReference type="RefSeq" id="WP_285390817.1">
    <property type="nucleotide sequence ID" value="NZ_JASSVS010000005.1"/>
</dbReference>
<name>A0ABT7IC02_9GAMM</name>
<evidence type="ECO:0000256" key="3">
    <source>
        <dbReference type="ARBA" id="ARBA00005012"/>
    </source>
</evidence>
<keyword evidence="8 9" id="KW-0560">Oxidoreductase</keyword>
<keyword evidence="6 9" id="KW-0285">Flavoprotein</keyword>
<evidence type="ECO:0000256" key="6">
    <source>
        <dbReference type="ARBA" id="ARBA00022630"/>
    </source>
</evidence>
<sequence length="505" mass="54948">MASHHTDILMIGGGIMSVTLASLISQLDNSRSITLAEQSGQLGEESSDAWNNAGTGHAGYCELNYTPQKSDGTVDIERALKINEQFEVSLQFLSSLVDRKVLPRADRFIRNVPHLSWVQGADACQYLKKRHVALQSHPLFAAMEFSSRPSNLSDWLPLVTGSQSSIVPTAATRVAHGSDVNFGALTRLLGHSLAQQSNTDIRLKTRVTNLTRKQKTWIVTLLDLESGKTTELTADFVFVGAGGAALHLLQKSGVPEAKGYGGFPVSGLWLACEDAALARAHNAKVYSQAPVGAPPMSVPHLDTRFIDGKPALLFGPFAGFTTRFLKAGGAFDLVRSVRGHNLQNLMDVAVANWPLTRYLIREALSSIDSRLDQLRKFLPDMQPEQWRLRQAGQRVQIIKSNSRNRGTLEFGTEVLTTADRSMAALLGASPGASTCVSAMLNVIERCLPELVTGPRLETLQTLIPSYGQPLQEDTVLLENVRQYTSNTLGLWPTPSQLTPGRSISA</sequence>
<keyword evidence="7 9" id="KW-0274">FAD</keyword>
<gene>
    <name evidence="9 10" type="primary">mqo</name>
    <name evidence="10" type="ORF">QPM17_11185</name>
</gene>
<dbReference type="NCBIfam" id="TIGR01320">
    <property type="entry name" value="mal_quin_oxido"/>
    <property type="match status" value="1"/>
</dbReference>
<keyword evidence="5 9" id="KW-0816">Tricarboxylic acid cycle</keyword>
<dbReference type="GO" id="GO:0008924">
    <property type="term" value="F:L-malate dehydrogenase (quinone) activity"/>
    <property type="evidence" value="ECO:0007669"/>
    <property type="project" value="UniProtKB-EC"/>
</dbReference>
<accession>A0ABT7IC02</accession>
<evidence type="ECO:0000256" key="4">
    <source>
        <dbReference type="ARBA" id="ARBA00006389"/>
    </source>
</evidence>
<evidence type="ECO:0000256" key="8">
    <source>
        <dbReference type="ARBA" id="ARBA00023002"/>
    </source>
</evidence>
<dbReference type="InterPro" id="IPR036188">
    <property type="entry name" value="FAD/NAD-bd_sf"/>
</dbReference>
<evidence type="ECO:0000313" key="10">
    <source>
        <dbReference type="EMBL" id="MDL0431695.1"/>
    </source>
</evidence>
<dbReference type="NCBIfam" id="NF003606">
    <property type="entry name" value="PRK05257.2-1"/>
    <property type="match status" value="1"/>
</dbReference>
<dbReference type="Pfam" id="PF06039">
    <property type="entry name" value="Mqo"/>
    <property type="match status" value="1"/>
</dbReference>
<dbReference type="Proteomes" id="UP001227964">
    <property type="component" value="Unassembled WGS sequence"/>
</dbReference>
<organism evidence="10 11">
    <name type="scientific">Marinobacter azerbaijanicus</name>
    <dbReference type="NCBI Taxonomy" id="3050455"/>
    <lineage>
        <taxon>Bacteria</taxon>
        <taxon>Pseudomonadati</taxon>
        <taxon>Pseudomonadota</taxon>
        <taxon>Gammaproteobacteria</taxon>
        <taxon>Pseudomonadales</taxon>
        <taxon>Marinobacteraceae</taxon>
        <taxon>Marinobacter</taxon>
    </lineage>
</organism>
<evidence type="ECO:0000256" key="1">
    <source>
        <dbReference type="ARBA" id="ARBA00001139"/>
    </source>
</evidence>
<comment type="cofactor">
    <cofactor evidence="2 9">
        <name>FAD</name>
        <dbReference type="ChEBI" id="CHEBI:57692"/>
    </cofactor>
</comment>
<comment type="similarity">
    <text evidence="4 9">Belongs to the MQO family.</text>
</comment>
<dbReference type="EMBL" id="JASSVS010000005">
    <property type="protein sequence ID" value="MDL0431695.1"/>
    <property type="molecule type" value="Genomic_DNA"/>
</dbReference>
<comment type="pathway">
    <text evidence="3 9">Carbohydrate metabolism; tricarboxylic acid cycle; oxaloacetate from (S)-malate (quinone route): step 1/1.</text>
</comment>
<keyword evidence="11" id="KW-1185">Reference proteome</keyword>
<dbReference type="PANTHER" id="PTHR43104:SF2">
    <property type="entry name" value="L-2-HYDROXYGLUTARATE DEHYDROGENASE, MITOCHONDRIAL"/>
    <property type="match status" value="1"/>
</dbReference>
<evidence type="ECO:0000256" key="7">
    <source>
        <dbReference type="ARBA" id="ARBA00022827"/>
    </source>
</evidence>
<dbReference type="EC" id="1.1.5.4" evidence="9"/>
<dbReference type="NCBIfam" id="NF003613">
    <property type="entry name" value="PRK05257.3-4"/>
    <property type="match status" value="1"/>
</dbReference>
<evidence type="ECO:0000256" key="9">
    <source>
        <dbReference type="HAMAP-Rule" id="MF_00212"/>
    </source>
</evidence>
<evidence type="ECO:0000256" key="2">
    <source>
        <dbReference type="ARBA" id="ARBA00001974"/>
    </source>
</evidence>
<dbReference type="PANTHER" id="PTHR43104">
    <property type="entry name" value="L-2-HYDROXYGLUTARATE DEHYDROGENASE, MITOCHONDRIAL"/>
    <property type="match status" value="1"/>
</dbReference>